<evidence type="ECO:0000313" key="2">
    <source>
        <dbReference type="Proteomes" id="UP001479606"/>
    </source>
</evidence>
<dbReference type="InterPro" id="IPR013783">
    <property type="entry name" value="Ig-like_fold"/>
</dbReference>
<reference evidence="1 2" key="1">
    <citation type="journal article" date="2018" name="Arch. Microbiol.">
        <title>Hymenobacter segetis sp. nov., isolated from soil.</title>
        <authorList>
            <person name="Ten L.N."/>
            <person name="Lim S.J."/>
            <person name="Kim B.O."/>
            <person name="Kang I.K."/>
            <person name="Jung H.Y."/>
        </authorList>
    </citation>
    <scope>NUCLEOTIDE SEQUENCE [LARGE SCALE GENOMIC DNA]</scope>
    <source>
        <strain evidence="1 2">S7-3-11</strain>
    </source>
</reference>
<name>A0ABU9LQ32_9BACT</name>
<accession>A0ABU9LQ32</accession>
<evidence type="ECO:0000313" key="1">
    <source>
        <dbReference type="EMBL" id="MEL5992815.1"/>
    </source>
</evidence>
<comment type="caution">
    <text evidence="1">The sequence shown here is derived from an EMBL/GenBank/DDBJ whole genome shotgun (WGS) entry which is preliminary data.</text>
</comment>
<dbReference type="EMBL" id="JBCEVZ010000002">
    <property type="protein sequence ID" value="MEL5992815.1"/>
    <property type="molecule type" value="Genomic_DNA"/>
</dbReference>
<dbReference type="Proteomes" id="UP001479606">
    <property type="component" value="Unassembled WGS sequence"/>
</dbReference>
<sequence>MTAATLTAPSLLGSARLRLGFGSIVPQGGVAGLVIQAGSNLDLSLLSNMTIRTYMGSSASYEESMPLNSLISLSLLSAGAGKATVEFPVGKAFNQVELRISGLLSASFDVDVFSAYGTLTPPLPVELVIFQGKRTVAGTALSWSTASERNSDYFVVERADNSSENFQSIGQLQGAGTTSQRTQYDFVDARPGALSYYRLRQVDRDGATSFSPVVVVKNAALSQPLTVYPSPATQNVVITGAVGTRYAVLDQLGRQLQTGDVLPGARPVFDVRALPGGVYFVRDLGTGSSTRFIRAAAE</sequence>
<dbReference type="RefSeq" id="WP_342295384.1">
    <property type="nucleotide sequence ID" value="NZ_JBCEVZ010000002.1"/>
</dbReference>
<dbReference type="Gene3D" id="2.60.40.10">
    <property type="entry name" value="Immunoglobulins"/>
    <property type="match status" value="1"/>
</dbReference>
<proteinExistence type="predicted"/>
<protein>
    <submittedName>
        <fullName evidence="1">T9SS type A sorting domain-containing protein</fullName>
    </submittedName>
</protein>
<keyword evidence="2" id="KW-1185">Reference proteome</keyword>
<gene>
    <name evidence="1" type="ORF">AAFH49_01255</name>
</gene>
<organism evidence="1 2">
    <name type="scientific">Hymenobacter segetis</name>
    <dbReference type="NCBI Taxonomy" id="2025509"/>
    <lineage>
        <taxon>Bacteria</taxon>
        <taxon>Pseudomonadati</taxon>
        <taxon>Bacteroidota</taxon>
        <taxon>Cytophagia</taxon>
        <taxon>Cytophagales</taxon>
        <taxon>Hymenobacteraceae</taxon>
        <taxon>Hymenobacter</taxon>
    </lineage>
</organism>